<comment type="subunit">
    <text evidence="2">Component of the Golgi-associated retrograde protein (GARP) complex.</text>
</comment>
<feature type="region of interest" description="Disordered" evidence="3">
    <location>
        <begin position="51"/>
        <end position="71"/>
    </location>
</feature>
<sequence>MSTITSPRPSNPPTSITSTPATSRTTSPAAPTRRANRTALRDYYNLKSAAPVDVTAPKSPLPDSNSPVFSPKVSELDTPNFDAEAYVKSVFANQGLEGVLRVEGGLINEIKGLDGERKALVYDNYSKLITATDTIRKMRSNMDPLTPTTSTLGPAVSYIAEMAGGLAMGGKGKGEGGEIGGVQRGKEHEEKRRRQRETVRWVLGTARRLGGLLDEGRRGEADKDWDEVKGLLRKWEGVAGVEEVRDECERIMGRS</sequence>
<dbReference type="GO" id="GO:0005829">
    <property type="term" value="C:cytosol"/>
    <property type="evidence" value="ECO:0007669"/>
    <property type="project" value="GOC"/>
</dbReference>
<dbReference type="PANTHER" id="PTHR15954">
    <property type="entry name" value="VACUOLAR PROTEIN SORTING-ASSOCIATED PROTEIN 51 HOMOLOG"/>
    <property type="match status" value="1"/>
</dbReference>
<dbReference type="AlphaFoldDB" id="A0AA39V5B2"/>
<feature type="compositionally biased region" description="Low complexity" evidence="3">
    <location>
        <begin position="1"/>
        <end position="33"/>
    </location>
</feature>
<gene>
    <name evidence="4" type="ORF">JMJ35_000098</name>
</gene>
<evidence type="ECO:0000256" key="3">
    <source>
        <dbReference type="SAM" id="MobiDB-lite"/>
    </source>
</evidence>
<feature type="region of interest" description="Disordered" evidence="3">
    <location>
        <begin position="170"/>
        <end position="197"/>
    </location>
</feature>
<keyword evidence="2" id="KW-0333">Golgi apparatus</keyword>
<comment type="similarity">
    <text evidence="1 2">Belongs to the VPS51 family.</text>
</comment>
<dbReference type="PANTHER" id="PTHR15954:SF4">
    <property type="entry name" value="VACUOLAR PROTEIN SORTING-ASSOCIATED PROTEIN 51 HOMOLOG"/>
    <property type="match status" value="1"/>
</dbReference>
<keyword evidence="2" id="KW-0445">Lipid transport</keyword>
<comment type="subcellular location">
    <subcellularLocation>
        <location evidence="2">Golgi apparatus</location>
        <location evidence="2">trans-Golgi network</location>
    </subcellularLocation>
</comment>
<dbReference type="GO" id="GO:1990745">
    <property type="term" value="C:EARP complex"/>
    <property type="evidence" value="ECO:0007669"/>
    <property type="project" value="TreeGrafter"/>
</dbReference>
<evidence type="ECO:0000313" key="4">
    <source>
        <dbReference type="EMBL" id="KAK0516943.1"/>
    </source>
</evidence>
<reference evidence="4" key="1">
    <citation type="submission" date="2023-03" db="EMBL/GenBank/DDBJ databases">
        <title>Complete genome of Cladonia borealis.</title>
        <authorList>
            <person name="Park H."/>
        </authorList>
    </citation>
    <scope>NUCLEOTIDE SEQUENCE</scope>
    <source>
        <strain evidence="4">ANT050790</strain>
    </source>
</reference>
<keyword evidence="2" id="KW-0653">Protein transport</keyword>
<dbReference type="EMBL" id="JAFEKC020000001">
    <property type="protein sequence ID" value="KAK0516943.1"/>
    <property type="molecule type" value="Genomic_DNA"/>
</dbReference>
<feature type="compositionally biased region" description="Basic and acidic residues" evidence="3">
    <location>
        <begin position="184"/>
        <end position="197"/>
    </location>
</feature>
<keyword evidence="5" id="KW-1185">Reference proteome</keyword>
<dbReference type="GO" id="GO:0000938">
    <property type="term" value="C:GARP complex"/>
    <property type="evidence" value="ECO:0007669"/>
    <property type="project" value="UniProtKB-UniRule"/>
</dbReference>
<comment type="caution">
    <text evidence="4">The sequence shown here is derived from an EMBL/GenBank/DDBJ whole genome shotgun (WGS) entry which is preliminary data.</text>
</comment>
<evidence type="ECO:0000256" key="2">
    <source>
        <dbReference type="RuleBase" id="RU368010"/>
    </source>
</evidence>
<dbReference type="GO" id="GO:0048193">
    <property type="term" value="P:Golgi vesicle transport"/>
    <property type="evidence" value="ECO:0007669"/>
    <property type="project" value="TreeGrafter"/>
</dbReference>
<dbReference type="GO" id="GO:0006869">
    <property type="term" value="P:lipid transport"/>
    <property type="evidence" value="ECO:0007669"/>
    <property type="project" value="UniProtKB-UniRule"/>
</dbReference>
<dbReference type="Proteomes" id="UP001166286">
    <property type="component" value="Unassembled WGS sequence"/>
</dbReference>
<evidence type="ECO:0000256" key="1">
    <source>
        <dbReference type="ARBA" id="ARBA00006080"/>
    </source>
</evidence>
<dbReference type="GO" id="GO:0007030">
    <property type="term" value="P:Golgi organization"/>
    <property type="evidence" value="ECO:0007669"/>
    <property type="project" value="UniProtKB-UniRule"/>
</dbReference>
<keyword evidence="2" id="KW-0813">Transport</keyword>
<dbReference type="GO" id="GO:0032456">
    <property type="term" value="P:endocytic recycling"/>
    <property type="evidence" value="ECO:0007669"/>
    <property type="project" value="TreeGrafter"/>
</dbReference>
<name>A0AA39V5B2_9LECA</name>
<dbReference type="Pfam" id="PF08700">
    <property type="entry name" value="VPS51_Exo84_N"/>
    <property type="match status" value="1"/>
</dbReference>
<dbReference type="GO" id="GO:0042147">
    <property type="term" value="P:retrograde transport, endosome to Golgi"/>
    <property type="evidence" value="ECO:0007669"/>
    <property type="project" value="UniProtKB-UniRule"/>
</dbReference>
<evidence type="ECO:0000313" key="5">
    <source>
        <dbReference type="Proteomes" id="UP001166286"/>
    </source>
</evidence>
<comment type="function">
    <text evidence="2">Acts as component of the GARP complex that is involved in retrograde transport from early and late endosomes to the trans-Golgi network (TGN).</text>
</comment>
<organism evidence="4 5">
    <name type="scientific">Cladonia borealis</name>
    <dbReference type="NCBI Taxonomy" id="184061"/>
    <lineage>
        <taxon>Eukaryota</taxon>
        <taxon>Fungi</taxon>
        <taxon>Dikarya</taxon>
        <taxon>Ascomycota</taxon>
        <taxon>Pezizomycotina</taxon>
        <taxon>Lecanoromycetes</taxon>
        <taxon>OSLEUM clade</taxon>
        <taxon>Lecanoromycetidae</taxon>
        <taxon>Lecanorales</taxon>
        <taxon>Lecanorineae</taxon>
        <taxon>Cladoniaceae</taxon>
        <taxon>Cladonia</taxon>
    </lineage>
</organism>
<proteinExistence type="inferred from homology"/>
<dbReference type="InterPro" id="IPR014812">
    <property type="entry name" value="Vps51"/>
</dbReference>
<dbReference type="GO" id="GO:0016020">
    <property type="term" value="C:membrane"/>
    <property type="evidence" value="ECO:0007669"/>
    <property type="project" value="TreeGrafter"/>
</dbReference>
<feature type="compositionally biased region" description="Gly residues" evidence="3">
    <location>
        <begin position="170"/>
        <end position="183"/>
    </location>
</feature>
<protein>
    <recommendedName>
        <fullName evidence="2">Vacuolar protein sorting-associated protein 51 homolog</fullName>
    </recommendedName>
</protein>
<feature type="region of interest" description="Disordered" evidence="3">
    <location>
        <begin position="1"/>
        <end position="37"/>
    </location>
</feature>
<accession>A0AA39V5B2</accession>
<dbReference type="GO" id="GO:0015031">
    <property type="term" value="P:protein transport"/>
    <property type="evidence" value="ECO:0007669"/>
    <property type="project" value="UniProtKB-UniRule"/>
</dbReference>